<dbReference type="EMBL" id="CP126665">
    <property type="protein sequence ID" value="WKA09852.1"/>
    <property type="molecule type" value="Genomic_DNA"/>
</dbReference>
<evidence type="ECO:0000256" key="6">
    <source>
        <dbReference type="RuleBase" id="RU363053"/>
    </source>
</evidence>
<evidence type="ECO:0000256" key="2">
    <source>
        <dbReference type="ARBA" id="ARBA00006824"/>
    </source>
</evidence>
<reference evidence="7 8" key="1">
    <citation type="journal article" date="2023" name="Hortic Res">
        <title>The complete reference genome for grapevine (Vitis vinifera L.) genetics and breeding.</title>
        <authorList>
            <person name="Shi X."/>
            <person name="Cao S."/>
            <person name="Wang X."/>
            <person name="Huang S."/>
            <person name="Wang Y."/>
            <person name="Liu Z."/>
            <person name="Liu W."/>
            <person name="Leng X."/>
            <person name="Peng Y."/>
            <person name="Wang N."/>
            <person name="Wang Y."/>
            <person name="Ma Z."/>
            <person name="Xu X."/>
            <person name="Zhang F."/>
            <person name="Xue H."/>
            <person name="Zhong H."/>
            <person name="Wang Y."/>
            <person name="Zhang K."/>
            <person name="Velt A."/>
            <person name="Avia K."/>
            <person name="Holtgrawe D."/>
            <person name="Grimplet J."/>
            <person name="Matus J.T."/>
            <person name="Ware D."/>
            <person name="Wu X."/>
            <person name="Wang H."/>
            <person name="Liu C."/>
            <person name="Fang Y."/>
            <person name="Rustenholz C."/>
            <person name="Cheng Z."/>
            <person name="Xiao H."/>
            <person name="Zhou Y."/>
        </authorList>
    </citation>
    <scope>NUCLEOTIDE SEQUENCE [LARGE SCALE GENOMIC DNA]</scope>
    <source>
        <strain evidence="8">cv. Pinot noir / PN40024</strain>
        <tissue evidence="7">Leaf</tissue>
    </source>
</reference>
<keyword evidence="4" id="KW-1133">Transmembrane helix</keyword>
<evidence type="ECO:0008006" key="9">
    <source>
        <dbReference type="Google" id="ProtNLM"/>
    </source>
</evidence>
<evidence type="ECO:0000256" key="4">
    <source>
        <dbReference type="ARBA" id="ARBA00022989"/>
    </source>
</evidence>
<comment type="subcellular location">
    <subcellularLocation>
        <location evidence="1">Membrane</location>
        <topology evidence="1">Multi-pass membrane protein</topology>
    </subcellularLocation>
</comment>
<evidence type="ECO:0000256" key="3">
    <source>
        <dbReference type="ARBA" id="ARBA00022692"/>
    </source>
</evidence>
<dbReference type="PANTHER" id="PTHR11266:SF88">
    <property type="entry name" value="PROTEIN SYM1-LIKE"/>
    <property type="match status" value="1"/>
</dbReference>
<keyword evidence="5" id="KW-0472">Membrane</keyword>
<dbReference type="Proteomes" id="UP001227230">
    <property type="component" value="Chromosome 18"/>
</dbReference>
<dbReference type="Pfam" id="PF04117">
    <property type="entry name" value="Mpv17_PMP22"/>
    <property type="match status" value="1"/>
</dbReference>
<gene>
    <name evidence="7" type="ORF">VitviT2T_027466</name>
</gene>
<proteinExistence type="inferred from homology"/>
<dbReference type="InterPro" id="IPR007248">
    <property type="entry name" value="Mpv17_PMP22"/>
</dbReference>
<dbReference type="PANTHER" id="PTHR11266">
    <property type="entry name" value="PEROXISOMAL MEMBRANE PROTEIN 2, PXMP2 MPV17"/>
    <property type="match status" value="1"/>
</dbReference>
<protein>
    <recommendedName>
        <fullName evidence="9">PXMP2/4 family protein 4</fullName>
    </recommendedName>
</protein>
<name>A0ABY9DR47_VITVI</name>
<evidence type="ECO:0000256" key="1">
    <source>
        <dbReference type="ARBA" id="ARBA00004141"/>
    </source>
</evidence>
<comment type="similarity">
    <text evidence="2 6">Belongs to the peroxisomal membrane protein PXMP2/4 family.</text>
</comment>
<evidence type="ECO:0000313" key="7">
    <source>
        <dbReference type="EMBL" id="WKA09852.1"/>
    </source>
</evidence>
<accession>A0ABY9DR47</accession>
<sequence>MGSGYVRIIGKWQQPWKIKTSTPSSFASVHQLRNIRNSEISRPINLLSSRSFSSSSSRSSKIGFLGWYLGMLETSPLITKSVTSSLIFAAADLTSQKIMLPPSGSFDPIRTLRMTGYGLLILGPSQHLWFNFVAKVLPKRDVITTLKKIIMGQAIFGPCINSVFFSVNAALQGESGDEIVARLKRDLLPTQLNGLLYWPICDFVTFRFVPVHLQPLMNREAPEERLRVRERKVSPKSVPLPFHFLPFYLFLSISIRFRCEIKNKIKSK</sequence>
<evidence type="ECO:0000313" key="8">
    <source>
        <dbReference type="Proteomes" id="UP001227230"/>
    </source>
</evidence>
<organism evidence="7 8">
    <name type="scientific">Vitis vinifera</name>
    <name type="common">Grape</name>
    <dbReference type="NCBI Taxonomy" id="29760"/>
    <lineage>
        <taxon>Eukaryota</taxon>
        <taxon>Viridiplantae</taxon>
        <taxon>Streptophyta</taxon>
        <taxon>Embryophyta</taxon>
        <taxon>Tracheophyta</taxon>
        <taxon>Spermatophyta</taxon>
        <taxon>Magnoliopsida</taxon>
        <taxon>eudicotyledons</taxon>
        <taxon>Gunneridae</taxon>
        <taxon>Pentapetalae</taxon>
        <taxon>rosids</taxon>
        <taxon>Vitales</taxon>
        <taxon>Vitaceae</taxon>
        <taxon>Viteae</taxon>
        <taxon>Vitis</taxon>
    </lineage>
</organism>
<keyword evidence="8" id="KW-1185">Reference proteome</keyword>
<evidence type="ECO:0000256" key="5">
    <source>
        <dbReference type="ARBA" id="ARBA00023136"/>
    </source>
</evidence>
<keyword evidence="3" id="KW-0812">Transmembrane</keyword>